<name>A0A4Q9GZB8_9MICO</name>
<keyword evidence="7" id="KW-0274">FAD</keyword>
<protein>
    <recommendedName>
        <fullName evidence="3">FAD:protein FMN transferase</fullName>
        <ecNumber evidence="2">2.7.1.180</ecNumber>
    </recommendedName>
    <alternativeName>
        <fullName evidence="9">Flavin transferase</fullName>
    </alternativeName>
</protein>
<evidence type="ECO:0000256" key="1">
    <source>
        <dbReference type="ARBA" id="ARBA00001946"/>
    </source>
</evidence>
<dbReference type="PANTHER" id="PTHR30040">
    <property type="entry name" value="THIAMINE BIOSYNTHESIS LIPOPROTEIN APBE"/>
    <property type="match status" value="1"/>
</dbReference>
<keyword evidence="6" id="KW-0479">Metal-binding</keyword>
<evidence type="ECO:0000256" key="7">
    <source>
        <dbReference type="ARBA" id="ARBA00022827"/>
    </source>
</evidence>
<evidence type="ECO:0000256" key="3">
    <source>
        <dbReference type="ARBA" id="ARBA00016337"/>
    </source>
</evidence>
<keyword evidence="5 11" id="KW-0808">Transferase</keyword>
<dbReference type="Proteomes" id="UP000294194">
    <property type="component" value="Unassembled WGS sequence"/>
</dbReference>
<comment type="catalytic activity">
    <reaction evidence="10">
        <text>L-threonyl-[protein] + FAD = FMN-L-threonyl-[protein] + AMP + H(+)</text>
        <dbReference type="Rhea" id="RHEA:36847"/>
        <dbReference type="Rhea" id="RHEA-COMP:11060"/>
        <dbReference type="Rhea" id="RHEA-COMP:11061"/>
        <dbReference type="ChEBI" id="CHEBI:15378"/>
        <dbReference type="ChEBI" id="CHEBI:30013"/>
        <dbReference type="ChEBI" id="CHEBI:57692"/>
        <dbReference type="ChEBI" id="CHEBI:74257"/>
        <dbReference type="ChEBI" id="CHEBI:456215"/>
        <dbReference type="EC" id="2.7.1.180"/>
    </reaction>
</comment>
<dbReference type="RefSeq" id="WP_130981851.1">
    <property type="nucleotide sequence ID" value="NZ_SISG01000001.1"/>
</dbReference>
<evidence type="ECO:0000256" key="8">
    <source>
        <dbReference type="ARBA" id="ARBA00022842"/>
    </source>
</evidence>
<keyword evidence="4" id="KW-0285">Flavoprotein</keyword>
<evidence type="ECO:0000256" key="4">
    <source>
        <dbReference type="ARBA" id="ARBA00022630"/>
    </source>
</evidence>
<evidence type="ECO:0000313" key="12">
    <source>
        <dbReference type="Proteomes" id="UP000294194"/>
    </source>
</evidence>
<evidence type="ECO:0000256" key="5">
    <source>
        <dbReference type="ARBA" id="ARBA00022679"/>
    </source>
</evidence>
<reference evidence="12" key="1">
    <citation type="submission" date="2019-02" db="EMBL/GenBank/DDBJ databases">
        <title>Glaciihabitans arcticus sp. nov., a psychrotolerant bacterium isolated from polar soil.</title>
        <authorList>
            <person name="Dahal R.H."/>
        </authorList>
    </citation>
    <scope>NUCLEOTIDE SEQUENCE [LARGE SCALE GENOMIC DNA]</scope>
    <source>
        <strain evidence="12">RP-3-7</strain>
    </source>
</reference>
<evidence type="ECO:0000256" key="10">
    <source>
        <dbReference type="ARBA" id="ARBA00048540"/>
    </source>
</evidence>
<sequence length="296" mass="31580">MRSRLTPSPRLPHRLAFEAIGAPWSIETAEPVDPELAAAIDARIESFDRTWSRFRDDSLVSRIAREPGVYRLPPEAGALLDVYRALYEATDGAVSPLVGRSLERLGYNSAYTLRDSGERGPAPEWSSALAWDGESLSALRPVTLDVGAAGKGYLVDLVAALLREAGHTEFVVDASGDLAHAGSEHTRVGLEHPLDATKAIGIALVGNQALAASASNRRAWGDGLHHVIDATTGLPTSNVIATWVVAPTGLLADGLATGLFFAPADSFSALGPFEWVRMFSTGRVEHSPHLQGELFL</sequence>
<evidence type="ECO:0000256" key="6">
    <source>
        <dbReference type="ARBA" id="ARBA00022723"/>
    </source>
</evidence>
<dbReference type="InterPro" id="IPR003374">
    <property type="entry name" value="ApbE-like_sf"/>
</dbReference>
<dbReference type="InterPro" id="IPR024932">
    <property type="entry name" value="ApbE"/>
</dbReference>
<gene>
    <name evidence="11" type="ORF">EYE40_10260</name>
</gene>
<comment type="caution">
    <text evidence="11">The sequence shown here is derived from an EMBL/GenBank/DDBJ whole genome shotgun (WGS) entry which is preliminary data.</text>
</comment>
<proteinExistence type="predicted"/>
<dbReference type="Gene3D" id="3.10.520.10">
    <property type="entry name" value="ApbE-like domains"/>
    <property type="match status" value="1"/>
</dbReference>
<dbReference type="Pfam" id="PF02424">
    <property type="entry name" value="ApbE"/>
    <property type="match status" value="1"/>
</dbReference>
<dbReference type="EC" id="2.7.1.180" evidence="2"/>
<evidence type="ECO:0000256" key="9">
    <source>
        <dbReference type="ARBA" id="ARBA00031306"/>
    </source>
</evidence>
<dbReference type="EMBL" id="SISG01000001">
    <property type="protein sequence ID" value="TBN57740.1"/>
    <property type="molecule type" value="Genomic_DNA"/>
</dbReference>
<keyword evidence="12" id="KW-1185">Reference proteome</keyword>
<accession>A0A4Q9GZB8</accession>
<comment type="cofactor">
    <cofactor evidence="1">
        <name>Mg(2+)</name>
        <dbReference type="ChEBI" id="CHEBI:18420"/>
    </cofactor>
</comment>
<dbReference type="AlphaFoldDB" id="A0A4Q9GZB8"/>
<evidence type="ECO:0000313" key="11">
    <source>
        <dbReference type="EMBL" id="TBN57740.1"/>
    </source>
</evidence>
<organism evidence="11 12">
    <name type="scientific">Glaciihabitans arcticus</name>
    <dbReference type="NCBI Taxonomy" id="2668039"/>
    <lineage>
        <taxon>Bacteria</taxon>
        <taxon>Bacillati</taxon>
        <taxon>Actinomycetota</taxon>
        <taxon>Actinomycetes</taxon>
        <taxon>Micrococcales</taxon>
        <taxon>Microbacteriaceae</taxon>
        <taxon>Glaciihabitans</taxon>
    </lineage>
</organism>
<dbReference type="GO" id="GO:0016740">
    <property type="term" value="F:transferase activity"/>
    <property type="evidence" value="ECO:0007669"/>
    <property type="project" value="UniProtKB-KW"/>
</dbReference>
<keyword evidence="8" id="KW-0460">Magnesium</keyword>
<dbReference type="SUPFAM" id="SSF143631">
    <property type="entry name" value="ApbE-like"/>
    <property type="match status" value="1"/>
</dbReference>
<dbReference type="GO" id="GO:0046872">
    <property type="term" value="F:metal ion binding"/>
    <property type="evidence" value="ECO:0007669"/>
    <property type="project" value="UniProtKB-KW"/>
</dbReference>
<evidence type="ECO:0000256" key="2">
    <source>
        <dbReference type="ARBA" id="ARBA00011955"/>
    </source>
</evidence>
<dbReference type="PANTHER" id="PTHR30040:SF2">
    <property type="entry name" value="FAD:PROTEIN FMN TRANSFERASE"/>
    <property type="match status" value="1"/>
</dbReference>